<comment type="caution">
    <text evidence="2">The sequence shown here is derived from an EMBL/GenBank/DDBJ whole genome shotgun (WGS) entry which is preliminary data.</text>
</comment>
<organism evidence="2">
    <name type="scientific">Sedimenticola thiotaurini</name>
    <dbReference type="NCBI Taxonomy" id="1543721"/>
    <lineage>
        <taxon>Bacteria</taxon>
        <taxon>Pseudomonadati</taxon>
        <taxon>Pseudomonadota</taxon>
        <taxon>Gammaproteobacteria</taxon>
        <taxon>Chromatiales</taxon>
        <taxon>Sedimenticolaceae</taxon>
        <taxon>Sedimenticola</taxon>
    </lineage>
</organism>
<keyword evidence="1" id="KW-0812">Transmembrane</keyword>
<sequence length="126" mass="14056">MDEPTADTDQLKRAERAAMASLLNLTFLPGIGFVWLLLLLKQSRPGCIDHYHALFGIKLNLAAAVALLLVSGLMVLFGGFQSAWTWVYVITYFTFVHTVFIVIAVWAMVRSWSGDRVGRSAPRREA</sequence>
<evidence type="ECO:0008006" key="3">
    <source>
        <dbReference type="Google" id="ProtNLM"/>
    </source>
</evidence>
<accession>A0A831RKI9</accession>
<dbReference type="Proteomes" id="UP000886251">
    <property type="component" value="Unassembled WGS sequence"/>
</dbReference>
<evidence type="ECO:0000313" key="2">
    <source>
        <dbReference type="EMBL" id="HEB96340.1"/>
    </source>
</evidence>
<keyword evidence="1" id="KW-0472">Membrane</keyword>
<evidence type="ECO:0000256" key="1">
    <source>
        <dbReference type="SAM" id="Phobius"/>
    </source>
</evidence>
<gene>
    <name evidence="2" type="ORF">ENI96_07905</name>
</gene>
<dbReference type="EMBL" id="DRKP01000088">
    <property type="protein sequence ID" value="HEB96340.1"/>
    <property type="molecule type" value="Genomic_DNA"/>
</dbReference>
<proteinExistence type="predicted"/>
<dbReference type="AlphaFoldDB" id="A0A831RKI9"/>
<protein>
    <recommendedName>
        <fullName evidence="3">DUF4870 domain-containing protein</fullName>
    </recommendedName>
</protein>
<feature type="transmembrane region" description="Helical" evidence="1">
    <location>
        <begin position="86"/>
        <end position="109"/>
    </location>
</feature>
<feature type="transmembrane region" description="Helical" evidence="1">
    <location>
        <begin position="20"/>
        <end position="40"/>
    </location>
</feature>
<feature type="transmembrane region" description="Helical" evidence="1">
    <location>
        <begin position="61"/>
        <end position="80"/>
    </location>
</feature>
<keyword evidence="1" id="KW-1133">Transmembrane helix</keyword>
<reference evidence="2" key="1">
    <citation type="journal article" date="2020" name="mSystems">
        <title>Genome- and Community-Level Interaction Insights into Carbon Utilization and Element Cycling Functions of Hydrothermarchaeota in Hydrothermal Sediment.</title>
        <authorList>
            <person name="Zhou Z."/>
            <person name="Liu Y."/>
            <person name="Xu W."/>
            <person name="Pan J."/>
            <person name="Luo Z.H."/>
            <person name="Li M."/>
        </authorList>
    </citation>
    <scope>NUCLEOTIDE SEQUENCE [LARGE SCALE GENOMIC DNA]</scope>
    <source>
        <strain evidence="2">HyVt-443</strain>
    </source>
</reference>
<name>A0A831RKI9_9GAMM</name>